<dbReference type="SMART" id="SM00448">
    <property type="entry name" value="REC"/>
    <property type="match status" value="1"/>
</dbReference>
<dbReference type="Pfam" id="PF04397">
    <property type="entry name" value="LytTR"/>
    <property type="match status" value="1"/>
</dbReference>
<accession>A0ABT5E2U0</accession>
<dbReference type="Pfam" id="PF00072">
    <property type="entry name" value="Response_reg"/>
    <property type="match status" value="1"/>
</dbReference>
<dbReference type="InterPro" id="IPR011006">
    <property type="entry name" value="CheY-like_superfamily"/>
</dbReference>
<evidence type="ECO:0000313" key="4">
    <source>
        <dbReference type="EMBL" id="MDC0720187.1"/>
    </source>
</evidence>
<dbReference type="InterPro" id="IPR001789">
    <property type="entry name" value="Sig_transdc_resp-reg_receiver"/>
</dbReference>
<dbReference type="EMBL" id="JAQNDL010000002">
    <property type="protein sequence ID" value="MDC0720187.1"/>
    <property type="molecule type" value="Genomic_DNA"/>
</dbReference>
<dbReference type="PROSITE" id="PS50930">
    <property type="entry name" value="HTH_LYTTR"/>
    <property type="match status" value="1"/>
</dbReference>
<feature type="modified residue" description="4-aspartylphosphate" evidence="1">
    <location>
        <position position="55"/>
    </location>
</feature>
<dbReference type="CDD" id="cd17532">
    <property type="entry name" value="REC_LytTR_AlgR-like"/>
    <property type="match status" value="1"/>
</dbReference>
<dbReference type="Gene3D" id="2.40.50.1020">
    <property type="entry name" value="LytTr DNA-binding domain"/>
    <property type="match status" value="1"/>
</dbReference>
<dbReference type="InterPro" id="IPR007492">
    <property type="entry name" value="LytTR_DNA-bd_dom"/>
</dbReference>
<dbReference type="PANTHER" id="PTHR37299:SF1">
    <property type="entry name" value="STAGE 0 SPORULATION PROTEIN A HOMOLOG"/>
    <property type="match status" value="1"/>
</dbReference>
<evidence type="ECO:0000256" key="1">
    <source>
        <dbReference type="PROSITE-ProRule" id="PRU00169"/>
    </source>
</evidence>
<evidence type="ECO:0000313" key="5">
    <source>
        <dbReference type="Proteomes" id="UP001221686"/>
    </source>
</evidence>
<dbReference type="Proteomes" id="UP001221686">
    <property type="component" value="Unassembled WGS sequence"/>
</dbReference>
<dbReference type="PANTHER" id="PTHR37299">
    <property type="entry name" value="TRANSCRIPTIONAL REGULATOR-RELATED"/>
    <property type="match status" value="1"/>
</dbReference>
<name>A0ABT5E2U0_9BACT</name>
<proteinExistence type="predicted"/>
<keyword evidence="1" id="KW-0597">Phosphoprotein</keyword>
<feature type="domain" description="Response regulatory" evidence="2">
    <location>
        <begin position="4"/>
        <end position="117"/>
    </location>
</feature>
<organism evidence="4 5">
    <name type="scientific">Nannocystis bainbridge</name>
    <dbReference type="NCBI Taxonomy" id="2995303"/>
    <lineage>
        <taxon>Bacteria</taxon>
        <taxon>Pseudomonadati</taxon>
        <taxon>Myxococcota</taxon>
        <taxon>Polyangia</taxon>
        <taxon>Nannocystales</taxon>
        <taxon>Nannocystaceae</taxon>
        <taxon>Nannocystis</taxon>
    </lineage>
</organism>
<dbReference type="InterPro" id="IPR046947">
    <property type="entry name" value="LytR-like"/>
</dbReference>
<dbReference type="Gene3D" id="3.40.50.2300">
    <property type="match status" value="1"/>
</dbReference>
<comment type="caution">
    <text evidence="4">The sequence shown here is derived from an EMBL/GenBank/DDBJ whole genome shotgun (WGS) entry which is preliminary data.</text>
</comment>
<reference evidence="4 5" key="1">
    <citation type="submission" date="2022-11" db="EMBL/GenBank/DDBJ databases">
        <title>Minimal conservation of predation-associated metabolite biosynthetic gene clusters underscores biosynthetic potential of Myxococcota including descriptions for ten novel species: Archangium lansinium sp. nov., Myxococcus landrumus sp. nov., Nannocystis bai.</title>
        <authorList>
            <person name="Ahearne A."/>
            <person name="Stevens C."/>
            <person name="Dowd S."/>
        </authorList>
    </citation>
    <scope>NUCLEOTIDE SEQUENCE [LARGE SCALE GENOMIC DNA]</scope>
    <source>
        <strain evidence="4 5">BB15-2</strain>
    </source>
</reference>
<dbReference type="PROSITE" id="PS50110">
    <property type="entry name" value="RESPONSE_REGULATORY"/>
    <property type="match status" value="1"/>
</dbReference>
<keyword evidence="5" id="KW-1185">Reference proteome</keyword>
<feature type="domain" description="HTH LytTR-type" evidence="3">
    <location>
        <begin position="142"/>
        <end position="246"/>
    </location>
</feature>
<dbReference type="SUPFAM" id="SSF52172">
    <property type="entry name" value="CheY-like"/>
    <property type="match status" value="1"/>
</dbReference>
<gene>
    <name evidence="4" type="ORF">POL25_25030</name>
</gene>
<evidence type="ECO:0000259" key="2">
    <source>
        <dbReference type="PROSITE" id="PS50110"/>
    </source>
</evidence>
<dbReference type="RefSeq" id="WP_272088678.1">
    <property type="nucleotide sequence ID" value="NZ_JAQNDL010000002.1"/>
</dbReference>
<evidence type="ECO:0000259" key="3">
    <source>
        <dbReference type="PROSITE" id="PS50930"/>
    </source>
</evidence>
<sequence length="248" mass="27129">MTIRALIVDDEPLARDLLREMLAAHPRVAVVGECRSGAEAVRAIDRLAPDVVFLDVQMPEMSGFEVVAAVGAARMPRVVFVTAHDRYAVQAFEVHALDYLLKPFDDARLARAVARLDAAGDGLGARLAALLAERAPARPERLVIHDGGRAVFVPLAEVDWIEAAGKYVVVHAGAASHVLRESISTLEAELDPRRFARIHRSTIVRVEQIHAVETLLGGDYEVVLRDGTRLTTSRGHRHRVQALLGRRG</sequence>
<dbReference type="SMART" id="SM00850">
    <property type="entry name" value="LytTR"/>
    <property type="match status" value="1"/>
</dbReference>
<protein>
    <submittedName>
        <fullName evidence="4">Response regulator</fullName>
    </submittedName>
</protein>